<dbReference type="PROSITE" id="PS00237">
    <property type="entry name" value="G_PROTEIN_RECEP_F1_1"/>
    <property type="match status" value="1"/>
</dbReference>
<keyword evidence="3 9" id="KW-1133">Transmembrane helix</keyword>
<gene>
    <name evidence="11" type="ORF">PLOB_00015525</name>
</gene>
<evidence type="ECO:0000256" key="7">
    <source>
        <dbReference type="ARBA" id="ARBA00023224"/>
    </source>
</evidence>
<comment type="caution">
    <text evidence="11">The sequence shown here is derived from an EMBL/GenBank/DDBJ whole genome shotgun (WGS) entry which is preliminary data.</text>
</comment>
<evidence type="ECO:0000256" key="4">
    <source>
        <dbReference type="ARBA" id="ARBA00023040"/>
    </source>
</evidence>
<dbReference type="PANTHER" id="PTHR24243:SF208">
    <property type="entry name" value="PYROKININ-1 RECEPTOR"/>
    <property type="match status" value="1"/>
</dbReference>
<keyword evidence="4 8" id="KW-0297">G-protein coupled receptor</keyword>
<dbReference type="InterPro" id="IPR000276">
    <property type="entry name" value="GPCR_Rhodpsn"/>
</dbReference>
<organism evidence="11 12">
    <name type="scientific">Porites lobata</name>
    <dbReference type="NCBI Taxonomy" id="104759"/>
    <lineage>
        <taxon>Eukaryota</taxon>
        <taxon>Metazoa</taxon>
        <taxon>Cnidaria</taxon>
        <taxon>Anthozoa</taxon>
        <taxon>Hexacorallia</taxon>
        <taxon>Scleractinia</taxon>
        <taxon>Fungiina</taxon>
        <taxon>Poritidae</taxon>
        <taxon>Porites</taxon>
    </lineage>
</organism>
<evidence type="ECO:0000256" key="1">
    <source>
        <dbReference type="ARBA" id="ARBA00004141"/>
    </source>
</evidence>
<dbReference type="PROSITE" id="PS50262">
    <property type="entry name" value="G_PROTEIN_RECEP_F1_2"/>
    <property type="match status" value="1"/>
</dbReference>
<evidence type="ECO:0000256" key="9">
    <source>
        <dbReference type="SAM" id="Phobius"/>
    </source>
</evidence>
<keyword evidence="5 9" id="KW-0472">Membrane</keyword>
<dbReference type="InterPro" id="IPR017452">
    <property type="entry name" value="GPCR_Rhodpsn_7TM"/>
</dbReference>
<evidence type="ECO:0000256" key="5">
    <source>
        <dbReference type="ARBA" id="ARBA00023136"/>
    </source>
</evidence>
<keyword evidence="2 8" id="KW-0812">Transmembrane</keyword>
<comment type="similarity">
    <text evidence="8">Belongs to the G-protein coupled receptor 1 family.</text>
</comment>
<evidence type="ECO:0000256" key="3">
    <source>
        <dbReference type="ARBA" id="ARBA00022989"/>
    </source>
</evidence>
<sequence>MNSAANGSSRSWSCLNFTALKIGGIVTYCLIIIVSLVANSLIVILVCKTPNLKKPINYFIANMASTDLLYPLSWIPLSLSNLHTDSFLIVAQLGQALCKLVPFFDNVSFVVSTQNLILIAVDRFGAVVFLLRSPLIRSKLCLFFILATWVIAIVFFHQTCSPSSSLNTWREPGVYGNGREYSENPRPLPVSYYLTTLCLHTSLCCCWSFFTPSSLSRSRHRYTQVNRRPTISNNGKEETETFFKCPLLS</sequence>
<feature type="domain" description="G-protein coupled receptors family 1 profile" evidence="10">
    <location>
        <begin position="38"/>
        <end position="155"/>
    </location>
</feature>
<dbReference type="Proteomes" id="UP001159405">
    <property type="component" value="Unassembled WGS sequence"/>
</dbReference>
<dbReference type="PRINTS" id="PR00237">
    <property type="entry name" value="GPCRRHODOPSN"/>
</dbReference>
<feature type="transmembrane region" description="Helical" evidence="9">
    <location>
        <begin position="140"/>
        <end position="157"/>
    </location>
</feature>
<dbReference type="PANTHER" id="PTHR24243">
    <property type="entry name" value="G-PROTEIN COUPLED RECEPTOR"/>
    <property type="match status" value="1"/>
</dbReference>
<evidence type="ECO:0000256" key="2">
    <source>
        <dbReference type="ARBA" id="ARBA00022692"/>
    </source>
</evidence>
<feature type="transmembrane region" description="Helical" evidence="9">
    <location>
        <begin position="25"/>
        <end position="46"/>
    </location>
</feature>
<proteinExistence type="inferred from homology"/>
<evidence type="ECO:0000256" key="8">
    <source>
        <dbReference type="RuleBase" id="RU000688"/>
    </source>
</evidence>
<dbReference type="EMBL" id="CALNXK010000194">
    <property type="protein sequence ID" value="CAH3174813.1"/>
    <property type="molecule type" value="Genomic_DNA"/>
</dbReference>
<feature type="transmembrane region" description="Helical" evidence="9">
    <location>
        <begin position="109"/>
        <end position="131"/>
    </location>
</feature>
<evidence type="ECO:0000313" key="11">
    <source>
        <dbReference type="EMBL" id="CAH3174813.1"/>
    </source>
</evidence>
<dbReference type="CDD" id="cd00637">
    <property type="entry name" value="7tm_classA_rhodopsin-like"/>
    <property type="match status" value="1"/>
</dbReference>
<dbReference type="Pfam" id="PF00001">
    <property type="entry name" value="7tm_1"/>
    <property type="match status" value="1"/>
</dbReference>
<dbReference type="Gene3D" id="1.20.1070.10">
    <property type="entry name" value="Rhodopsin 7-helix transmembrane proteins"/>
    <property type="match status" value="1"/>
</dbReference>
<reference evidence="11 12" key="1">
    <citation type="submission" date="2022-05" db="EMBL/GenBank/DDBJ databases">
        <authorList>
            <consortium name="Genoscope - CEA"/>
            <person name="William W."/>
        </authorList>
    </citation>
    <scope>NUCLEOTIDE SEQUENCE [LARGE SCALE GENOMIC DNA]</scope>
</reference>
<feature type="transmembrane region" description="Helical" evidence="9">
    <location>
        <begin position="58"/>
        <end position="77"/>
    </location>
</feature>
<evidence type="ECO:0000259" key="10">
    <source>
        <dbReference type="PROSITE" id="PS50262"/>
    </source>
</evidence>
<keyword evidence="12" id="KW-1185">Reference proteome</keyword>
<evidence type="ECO:0000313" key="12">
    <source>
        <dbReference type="Proteomes" id="UP001159405"/>
    </source>
</evidence>
<comment type="subcellular location">
    <subcellularLocation>
        <location evidence="1">Membrane</location>
        <topology evidence="1">Multi-pass membrane protein</topology>
    </subcellularLocation>
</comment>
<accession>A0ABN8R601</accession>
<dbReference type="SUPFAM" id="SSF81321">
    <property type="entry name" value="Family A G protein-coupled receptor-like"/>
    <property type="match status" value="1"/>
</dbReference>
<keyword evidence="7 8" id="KW-0807">Transducer</keyword>
<keyword evidence="6 8" id="KW-0675">Receptor</keyword>
<feature type="transmembrane region" description="Helical" evidence="9">
    <location>
        <begin position="190"/>
        <end position="210"/>
    </location>
</feature>
<protein>
    <recommendedName>
        <fullName evidence="10">G-protein coupled receptors family 1 profile domain-containing protein</fullName>
    </recommendedName>
</protein>
<name>A0ABN8R601_9CNID</name>
<evidence type="ECO:0000256" key="6">
    <source>
        <dbReference type="ARBA" id="ARBA00023170"/>
    </source>
</evidence>